<feature type="transmembrane region" description="Helical" evidence="1">
    <location>
        <begin position="125"/>
        <end position="146"/>
    </location>
</feature>
<evidence type="ECO:0000313" key="4">
    <source>
        <dbReference type="Proteomes" id="UP001165079"/>
    </source>
</evidence>
<feature type="transmembrane region" description="Helical" evidence="1">
    <location>
        <begin position="34"/>
        <end position="60"/>
    </location>
</feature>
<dbReference type="RefSeq" id="WP_285662663.1">
    <property type="nucleotide sequence ID" value="NZ_BSTX01000001.1"/>
</dbReference>
<dbReference type="Gene3D" id="1.20.144.10">
    <property type="entry name" value="Phosphatidic acid phosphatase type 2/haloperoxidase"/>
    <property type="match status" value="1"/>
</dbReference>
<keyword evidence="1" id="KW-1133">Transmembrane helix</keyword>
<dbReference type="AlphaFoldDB" id="A0A9W6SKE4"/>
<evidence type="ECO:0000313" key="3">
    <source>
        <dbReference type="EMBL" id="GLZ77562.1"/>
    </source>
</evidence>
<feature type="transmembrane region" description="Helical" evidence="1">
    <location>
        <begin position="93"/>
        <end position="116"/>
    </location>
</feature>
<comment type="caution">
    <text evidence="3">The sequence shown here is derived from an EMBL/GenBank/DDBJ whole genome shotgun (WGS) entry which is preliminary data.</text>
</comment>
<organism evidence="3 4">
    <name type="scientific">Actinorhabdospora filicis</name>
    <dbReference type="NCBI Taxonomy" id="1785913"/>
    <lineage>
        <taxon>Bacteria</taxon>
        <taxon>Bacillati</taxon>
        <taxon>Actinomycetota</taxon>
        <taxon>Actinomycetes</taxon>
        <taxon>Micromonosporales</taxon>
        <taxon>Micromonosporaceae</taxon>
        <taxon>Actinorhabdospora</taxon>
    </lineage>
</organism>
<protein>
    <recommendedName>
        <fullName evidence="2">Phosphatidic acid phosphatase type 2/haloperoxidase domain-containing protein</fullName>
    </recommendedName>
</protein>
<keyword evidence="4" id="KW-1185">Reference proteome</keyword>
<proteinExistence type="predicted"/>
<dbReference type="InterPro" id="IPR000326">
    <property type="entry name" value="PAP2/HPO"/>
</dbReference>
<dbReference type="PANTHER" id="PTHR14969:SF13">
    <property type="entry name" value="AT30094P"/>
    <property type="match status" value="1"/>
</dbReference>
<feature type="transmembrane region" description="Helical" evidence="1">
    <location>
        <begin position="223"/>
        <end position="244"/>
    </location>
</feature>
<feature type="transmembrane region" description="Helical" evidence="1">
    <location>
        <begin position="197"/>
        <end position="217"/>
    </location>
</feature>
<dbReference type="Pfam" id="PF01569">
    <property type="entry name" value="PAP2"/>
    <property type="match status" value="1"/>
</dbReference>
<keyword evidence="1" id="KW-0472">Membrane</keyword>
<dbReference type="InterPro" id="IPR036938">
    <property type="entry name" value="PAP2/HPO_sf"/>
</dbReference>
<gene>
    <name evidence="3" type="ORF">Afil01_23690</name>
</gene>
<dbReference type="SMART" id="SM00014">
    <property type="entry name" value="acidPPc"/>
    <property type="match status" value="1"/>
</dbReference>
<accession>A0A9W6SKE4</accession>
<feature type="transmembrane region" description="Helical" evidence="1">
    <location>
        <begin position="6"/>
        <end position="22"/>
    </location>
</feature>
<dbReference type="CDD" id="cd03392">
    <property type="entry name" value="PAP2_like_2"/>
    <property type="match status" value="1"/>
</dbReference>
<dbReference type="Proteomes" id="UP001165079">
    <property type="component" value="Unassembled WGS sequence"/>
</dbReference>
<keyword evidence="1" id="KW-0812">Transmembrane</keyword>
<reference evidence="3" key="1">
    <citation type="submission" date="2023-03" db="EMBL/GenBank/DDBJ databases">
        <title>Actinorhabdospora filicis NBRC 111898.</title>
        <authorList>
            <person name="Ichikawa N."/>
            <person name="Sato H."/>
            <person name="Tonouchi N."/>
        </authorList>
    </citation>
    <scope>NUCLEOTIDE SEQUENCE</scope>
    <source>
        <strain evidence="3">NBRC 111898</strain>
    </source>
</reference>
<feature type="domain" description="Phosphatidic acid phosphatase type 2/haloperoxidase" evidence="2">
    <location>
        <begin position="125"/>
        <end position="238"/>
    </location>
</feature>
<dbReference type="EMBL" id="BSTX01000001">
    <property type="protein sequence ID" value="GLZ77562.1"/>
    <property type="molecule type" value="Genomic_DNA"/>
</dbReference>
<dbReference type="SUPFAM" id="SSF48317">
    <property type="entry name" value="Acid phosphatase/Vanadium-dependent haloperoxidase"/>
    <property type="match status" value="1"/>
</dbReference>
<dbReference type="PANTHER" id="PTHR14969">
    <property type="entry name" value="SPHINGOSINE-1-PHOSPHATE PHOSPHOHYDROLASE"/>
    <property type="match status" value="1"/>
</dbReference>
<name>A0A9W6SKE4_9ACTN</name>
<evidence type="ECO:0000256" key="1">
    <source>
        <dbReference type="SAM" id="Phobius"/>
    </source>
</evidence>
<evidence type="ECO:0000259" key="2">
    <source>
        <dbReference type="SMART" id="SM00014"/>
    </source>
</evidence>
<sequence>MLWSAVAAVVLVAFAYGLVRLSRPLAARIRPPGWISVEVVVLAAGAAVIVASFSLFLGILDAVTEGDDIAVLDEPVVAWLAARRRPVLDAAEIAATNLGGAIALVAGLGGVTVYVCRRTRSWRPFWLALAGLGGVQVLVNVIKLVIGRQRPAIAEHLVTATGYSFPSGHSASSVVGFGLIAWLLCMVTVNRTLWATAWTAAALGAVAVGASRVYLGVHYPSDVLAGWLLGVAWLGVAAVADRVWPRKGTSLPG</sequence>
<feature type="transmembrane region" description="Helical" evidence="1">
    <location>
        <begin position="166"/>
        <end position="185"/>
    </location>
</feature>